<evidence type="ECO:0000313" key="1">
    <source>
        <dbReference type="EMBL" id="SCB18518.1"/>
    </source>
</evidence>
<dbReference type="RefSeq" id="WP_092573405.1">
    <property type="nucleotide sequence ID" value="NZ_FMAF01000003.1"/>
</dbReference>
<name>A0A1C3USU2_9HYPH</name>
<proteinExistence type="predicted"/>
<dbReference type="EMBL" id="FMAF01000003">
    <property type="protein sequence ID" value="SCB18518.1"/>
    <property type="molecule type" value="Genomic_DNA"/>
</dbReference>
<accession>A0A1C3USU2</accession>
<dbReference type="Proteomes" id="UP000199205">
    <property type="component" value="Unassembled WGS sequence"/>
</dbReference>
<dbReference type="AlphaFoldDB" id="A0A1C3USU2"/>
<sequence>MFKLIENLTAWWPVKVLEPDNDNPGSLKEETFEVEFVIRSREETKAHDKQRTELLKQLPVADDYRKDQAGATAKAEKIGAKVEAHDRKMDHLVIKNWRGVFDAKENPVPFSAAALDMALNHERIRVGINRAYDEAVSNDKARVGNSNA</sequence>
<protein>
    <submittedName>
        <fullName evidence="1">Uncharacterized protein</fullName>
    </submittedName>
</protein>
<evidence type="ECO:0000313" key="2">
    <source>
        <dbReference type="Proteomes" id="UP000199205"/>
    </source>
</evidence>
<gene>
    <name evidence="1" type="ORF">GA0061101_103273</name>
</gene>
<reference evidence="1 2" key="1">
    <citation type="submission" date="2016-08" db="EMBL/GenBank/DDBJ databases">
        <authorList>
            <person name="Seilhamer J.J."/>
        </authorList>
    </citation>
    <scope>NUCLEOTIDE SEQUENCE [LARGE SCALE GENOMIC DNA]</scope>
    <source>
        <strain evidence="1 2">P1-7</strain>
    </source>
</reference>
<organism evidence="1 2">
    <name type="scientific">Rhizobium lusitanum</name>
    <dbReference type="NCBI Taxonomy" id="293958"/>
    <lineage>
        <taxon>Bacteria</taxon>
        <taxon>Pseudomonadati</taxon>
        <taxon>Pseudomonadota</taxon>
        <taxon>Alphaproteobacteria</taxon>
        <taxon>Hyphomicrobiales</taxon>
        <taxon>Rhizobiaceae</taxon>
        <taxon>Rhizobium/Agrobacterium group</taxon>
        <taxon>Rhizobium</taxon>
    </lineage>
</organism>